<evidence type="ECO:0000313" key="2">
    <source>
        <dbReference type="Proteomes" id="UP000253083"/>
    </source>
</evidence>
<proteinExistence type="predicted"/>
<dbReference type="RefSeq" id="WP_113954434.1">
    <property type="nucleotide sequence ID" value="NZ_QNRT01000002.1"/>
</dbReference>
<evidence type="ECO:0000313" key="1">
    <source>
        <dbReference type="EMBL" id="RBP51686.1"/>
    </source>
</evidence>
<dbReference type="EMBL" id="QNRT01000002">
    <property type="protein sequence ID" value="RBP51686.1"/>
    <property type="molecule type" value="Genomic_DNA"/>
</dbReference>
<name>A0A395JLL0_9GAMM</name>
<comment type="caution">
    <text evidence="1">The sequence shown here is derived from an EMBL/GenBank/DDBJ whole genome shotgun (WGS) entry which is preliminary data.</text>
</comment>
<accession>A0A395JLL0</accession>
<dbReference type="Proteomes" id="UP000253083">
    <property type="component" value="Unassembled WGS sequence"/>
</dbReference>
<dbReference type="OrthoDB" id="5573519at2"/>
<dbReference type="AlphaFoldDB" id="A0A395JLL0"/>
<gene>
    <name evidence="1" type="ORF">DFR28_1021118</name>
</gene>
<reference evidence="1 2" key="1">
    <citation type="submission" date="2018-06" db="EMBL/GenBank/DDBJ databases">
        <title>Genomic Encyclopedia of Type Strains, Phase IV (KMG-IV): sequencing the most valuable type-strain genomes for metagenomic binning, comparative biology and taxonomic classification.</title>
        <authorList>
            <person name="Goeker M."/>
        </authorList>
    </citation>
    <scope>NUCLEOTIDE SEQUENCE [LARGE SCALE GENOMIC DNA]</scope>
    <source>
        <strain evidence="1 2">DSM 24032</strain>
    </source>
</reference>
<keyword evidence="2" id="KW-1185">Reference proteome</keyword>
<organism evidence="1 2">
    <name type="scientific">Arenicella xantha</name>
    <dbReference type="NCBI Taxonomy" id="644221"/>
    <lineage>
        <taxon>Bacteria</taxon>
        <taxon>Pseudomonadati</taxon>
        <taxon>Pseudomonadota</taxon>
        <taxon>Gammaproteobacteria</taxon>
        <taxon>Arenicellales</taxon>
        <taxon>Arenicellaceae</taxon>
        <taxon>Arenicella</taxon>
    </lineage>
</organism>
<protein>
    <submittedName>
        <fullName evidence="1">Uncharacterized protein DUF1566</fullName>
    </submittedName>
</protein>
<dbReference type="InParanoid" id="A0A395JLL0"/>
<sequence>MSLIYQPPLNSNVQFKLSRSKINFTLSKVIRSNATEITKNMKTSYYTKGALVLFSLFFTTVLAAQNKVVVIPMAGDDLRTVYEIGKTGPAGGIVIHVTDGGLHGLEASHEDQSASAEWGCFGIDILTMPNISSAATPDPNTGAYNTQQIIATGCGASSAAAVASAYMGPNGITTDWYLPNKEELNLLYNQKHVVGGFASGGYWSSSESSSGMVWIQLFDDGVQLGSGKNFPLSVRAVRAF</sequence>